<dbReference type="EMBL" id="UIGY01000111">
    <property type="protein sequence ID" value="SUZ11162.1"/>
    <property type="molecule type" value="Genomic_DNA"/>
</dbReference>
<feature type="region of interest" description="Disordered" evidence="1">
    <location>
        <begin position="54"/>
        <end position="102"/>
    </location>
</feature>
<evidence type="ECO:0000256" key="1">
    <source>
        <dbReference type="SAM" id="MobiDB-lite"/>
    </source>
</evidence>
<dbReference type="AlphaFoldDB" id="A0A381LCH9"/>
<feature type="compositionally biased region" description="Basic residues" evidence="1">
    <location>
        <begin position="76"/>
        <end position="86"/>
    </location>
</feature>
<accession>A0A381LCH9</accession>
<name>A0A381LCH9_BLUGR</name>
<sequence length="102" mass="11477">MAVSELYVNEEGITNFAHAARTERDLSCFKCDSNRHTSISCPYAEIGFQAARKARIRRDGEESDEDTKSYLPPRQHNGKGKTRKVRYPASPERSNKPSSSAN</sequence>
<reference evidence="2" key="1">
    <citation type="submission" date="2018-07" db="EMBL/GenBank/DDBJ databases">
        <authorList>
            <person name="Quirk P.G."/>
            <person name="Krulwich T.A."/>
        </authorList>
    </citation>
    <scope>NUCLEOTIDE SEQUENCE</scope>
    <source>
        <strain evidence="2">96224</strain>
    </source>
</reference>
<gene>
    <name evidence="2" type="ORF">BGT96224V2_LOCUS4253</name>
</gene>
<proteinExistence type="predicted"/>
<organism evidence="2">
    <name type="scientific">Blumeria graminis f. sp. tritici 96224</name>
    <dbReference type="NCBI Taxonomy" id="1268274"/>
    <lineage>
        <taxon>Eukaryota</taxon>
        <taxon>Fungi</taxon>
        <taxon>Dikarya</taxon>
        <taxon>Ascomycota</taxon>
        <taxon>Pezizomycotina</taxon>
        <taxon>Leotiomycetes</taxon>
        <taxon>Erysiphales</taxon>
        <taxon>Erysiphaceae</taxon>
        <taxon>Blumeria</taxon>
    </lineage>
</organism>
<protein>
    <submittedName>
        <fullName evidence="2">Bgt-20021</fullName>
    </submittedName>
</protein>
<evidence type="ECO:0000313" key="2">
    <source>
        <dbReference type="EMBL" id="SUZ11162.1"/>
    </source>
</evidence>